<dbReference type="Proteomes" id="UP001551482">
    <property type="component" value="Unassembled WGS sequence"/>
</dbReference>
<protein>
    <submittedName>
        <fullName evidence="2">Uncharacterized protein</fullName>
    </submittedName>
</protein>
<comment type="caution">
    <text evidence="2">The sequence shown here is derived from an EMBL/GenBank/DDBJ whole genome shotgun (WGS) entry which is preliminary data.</text>
</comment>
<sequence>MTNWNRGGWEPGPVDEVHIVPGAQVRPIHGQDYTGLPRDAGGGLVP</sequence>
<gene>
    <name evidence="2" type="ORF">AB0C36_22775</name>
</gene>
<organism evidence="2 3">
    <name type="scientific">Streptodolium elevatio</name>
    <dbReference type="NCBI Taxonomy" id="3157996"/>
    <lineage>
        <taxon>Bacteria</taxon>
        <taxon>Bacillati</taxon>
        <taxon>Actinomycetota</taxon>
        <taxon>Actinomycetes</taxon>
        <taxon>Kitasatosporales</taxon>
        <taxon>Streptomycetaceae</taxon>
        <taxon>Streptodolium</taxon>
    </lineage>
</organism>
<proteinExistence type="predicted"/>
<name>A0ABV3DKN9_9ACTN</name>
<dbReference type="RefSeq" id="WP_358356749.1">
    <property type="nucleotide sequence ID" value="NZ_JBEZFP010000061.1"/>
</dbReference>
<feature type="region of interest" description="Disordered" evidence="1">
    <location>
        <begin position="25"/>
        <end position="46"/>
    </location>
</feature>
<reference evidence="2 3" key="1">
    <citation type="submission" date="2024-06" db="EMBL/GenBank/DDBJ databases">
        <title>The Natural Products Discovery Center: Release of the First 8490 Sequenced Strains for Exploring Actinobacteria Biosynthetic Diversity.</title>
        <authorList>
            <person name="Kalkreuter E."/>
            <person name="Kautsar S.A."/>
            <person name="Yang D."/>
            <person name="Bader C.D."/>
            <person name="Teijaro C.N."/>
            <person name="Fluegel L."/>
            <person name="Davis C.M."/>
            <person name="Simpson J.R."/>
            <person name="Lauterbach L."/>
            <person name="Steele A.D."/>
            <person name="Gui C."/>
            <person name="Meng S."/>
            <person name="Li G."/>
            <person name="Viehrig K."/>
            <person name="Ye F."/>
            <person name="Su P."/>
            <person name="Kiefer A.F."/>
            <person name="Nichols A."/>
            <person name="Cepeda A.J."/>
            <person name="Yan W."/>
            <person name="Fan B."/>
            <person name="Jiang Y."/>
            <person name="Adhikari A."/>
            <person name="Zheng C.-J."/>
            <person name="Schuster L."/>
            <person name="Cowan T.M."/>
            <person name="Smanski M.J."/>
            <person name="Chevrette M.G."/>
            <person name="De Carvalho L.P.S."/>
            <person name="Shen B."/>
        </authorList>
    </citation>
    <scope>NUCLEOTIDE SEQUENCE [LARGE SCALE GENOMIC DNA]</scope>
    <source>
        <strain evidence="2 3">NPDC048946</strain>
    </source>
</reference>
<keyword evidence="3" id="KW-1185">Reference proteome</keyword>
<evidence type="ECO:0000313" key="2">
    <source>
        <dbReference type="EMBL" id="MEU8136320.1"/>
    </source>
</evidence>
<evidence type="ECO:0000256" key="1">
    <source>
        <dbReference type="SAM" id="MobiDB-lite"/>
    </source>
</evidence>
<evidence type="ECO:0000313" key="3">
    <source>
        <dbReference type="Proteomes" id="UP001551482"/>
    </source>
</evidence>
<accession>A0ABV3DKN9</accession>
<dbReference type="EMBL" id="JBEZFP010000061">
    <property type="protein sequence ID" value="MEU8136320.1"/>
    <property type="molecule type" value="Genomic_DNA"/>
</dbReference>